<dbReference type="RefSeq" id="WP_209356491.1">
    <property type="nucleotide sequence ID" value="NZ_CP060010.1"/>
</dbReference>
<dbReference type="Pfam" id="PF06568">
    <property type="entry name" value="YjiS-like"/>
    <property type="match status" value="1"/>
</dbReference>
<dbReference type="AlphaFoldDB" id="A0A975I744"/>
<proteinExistence type="predicted"/>
<organism evidence="3 4">
    <name type="scientific">Cognatishimia activa</name>
    <dbReference type="NCBI Taxonomy" id="1715691"/>
    <lineage>
        <taxon>Bacteria</taxon>
        <taxon>Pseudomonadati</taxon>
        <taxon>Pseudomonadota</taxon>
        <taxon>Alphaproteobacteria</taxon>
        <taxon>Rhodobacterales</taxon>
        <taxon>Paracoccaceae</taxon>
        <taxon>Cognatishimia</taxon>
    </lineage>
</organism>
<keyword evidence="1" id="KW-0472">Membrane</keyword>
<dbReference type="InterPro" id="IPR009506">
    <property type="entry name" value="YjiS-like"/>
</dbReference>
<sequence>MSRTSTLQLTQLTQTAATQPLPVFAQWAIAFAATVTVWDRRVRTRKALARLENAELHDIGITPEQARDEVRKRYWEA</sequence>
<name>A0A975I744_9RHOB</name>
<evidence type="ECO:0000256" key="1">
    <source>
        <dbReference type="SAM" id="Phobius"/>
    </source>
</evidence>
<gene>
    <name evidence="3" type="ORF">HZ995_15180</name>
</gene>
<accession>A0A975I744</accession>
<evidence type="ECO:0000313" key="4">
    <source>
        <dbReference type="Proteomes" id="UP000665026"/>
    </source>
</evidence>
<dbReference type="EMBL" id="CP060010">
    <property type="protein sequence ID" value="QTN35788.1"/>
    <property type="molecule type" value="Genomic_DNA"/>
</dbReference>
<protein>
    <submittedName>
        <fullName evidence="3">DUF1127 domain-containing protein</fullName>
    </submittedName>
</protein>
<reference evidence="3" key="1">
    <citation type="submission" date="2020-07" db="EMBL/GenBank/DDBJ databases">
        <title>Genome sequences of bacteria associated with the marine, planktonic diatom Thalassiosira profunda strain ECT2AJA-044.</title>
        <authorList>
            <person name="Gargas C.B."/>
            <person name="Roberts W.R."/>
            <person name="Alverson A.J."/>
        </authorList>
    </citation>
    <scope>NUCLEOTIDE SEQUENCE</scope>
    <source>
        <strain evidence="3">ECT2AJA-044</strain>
    </source>
</reference>
<dbReference type="Proteomes" id="UP000665026">
    <property type="component" value="Chromosome"/>
</dbReference>
<feature type="domain" description="YjiS-like" evidence="2">
    <location>
        <begin position="31"/>
        <end position="67"/>
    </location>
</feature>
<evidence type="ECO:0000313" key="3">
    <source>
        <dbReference type="EMBL" id="QTN35788.1"/>
    </source>
</evidence>
<evidence type="ECO:0000259" key="2">
    <source>
        <dbReference type="Pfam" id="PF06568"/>
    </source>
</evidence>
<dbReference type="KEGG" id="cact:HZ995_15180"/>
<keyword evidence="1" id="KW-1133">Transmembrane helix</keyword>
<keyword evidence="1" id="KW-0812">Transmembrane</keyword>
<feature type="transmembrane region" description="Helical" evidence="1">
    <location>
        <begin position="20"/>
        <end position="38"/>
    </location>
</feature>